<proteinExistence type="predicted"/>
<evidence type="ECO:0000313" key="1">
    <source>
        <dbReference type="EMBL" id="KAI8655082.1"/>
    </source>
</evidence>
<comment type="caution">
    <text evidence="1">The sequence shown here is derived from an EMBL/GenBank/DDBJ whole genome shotgun (WGS) entry which is preliminary data.</text>
</comment>
<protein>
    <submittedName>
        <fullName evidence="1">Uncharacterized protein</fullName>
    </submittedName>
</protein>
<gene>
    <name evidence="1" type="ORF">NCS57_01255900</name>
</gene>
<dbReference type="EMBL" id="CM046512">
    <property type="protein sequence ID" value="KAI8655082.1"/>
    <property type="molecule type" value="Genomic_DNA"/>
</dbReference>
<dbReference type="Proteomes" id="UP001065298">
    <property type="component" value="Chromosome 10"/>
</dbReference>
<accession>A0ACC0QHT7</accession>
<sequence length="168" mass="18846">MTGFQGLRNKLNPAKGAAPVVKSFAVGPAPGLVMKLLVKYGLEPVSFKIEAYGLDMLVSNVEDDIEDARIFYEKFATHVNEERRLRSRVRHCIHKTERALETFKEFLNKHNDKQALSILLEDGAKIKKLVVPLQASQSQLARRIDWMRAALADLEKGFDPSKEKGGLA</sequence>
<keyword evidence="2" id="KW-1185">Reference proteome</keyword>
<evidence type="ECO:0000313" key="2">
    <source>
        <dbReference type="Proteomes" id="UP001065298"/>
    </source>
</evidence>
<reference evidence="1" key="1">
    <citation type="submission" date="2022-06" db="EMBL/GenBank/DDBJ databases">
        <title>Fusarium solani species complex genomes reveal bases of compartmentalisation and animal pathogenesis.</title>
        <authorList>
            <person name="Tsai I.J."/>
        </authorList>
    </citation>
    <scope>NUCLEOTIDE SEQUENCE</scope>
    <source>
        <strain evidence="1">Fu6.1</strain>
    </source>
</reference>
<organism evidence="1 2">
    <name type="scientific">Fusarium keratoplasticum</name>
    <dbReference type="NCBI Taxonomy" id="1328300"/>
    <lineage>
        <taxon>Eukaryota</taxon>
        <taxon>Fungi</taxon>
        <taxon>Dikarya</taxon>
        <taxon>Ascomycota</taxon>
        <taxon>Pezizomycotina</taxon>
        <taxon>Sordariomycetes</taxon>
        <taxon>Hypocreomycetidae</taxon>
        <taxon>Hypocreales</taxon>
        <taxon>Nectriaceae</taxon>
        <taxon>Fusarium</taxon>
        <taxon>Fusarium solani species complex</taxon>
    </lineage>
</organism>
<name>A0ACC0QHT7_9HYPO</name>